<dbReference type="Gene3D" id="3.80.10.10">
    <property type="entry name" value="Ribonuclease Inhibitor"/>
    <property type="match status" value="2"/>
</dbReference>
<evidence type="ECO:0000313" key="12">
    <source>
        <dbReference type="Proteomes" id="UP001054889"/>
    </source>
</evidence>
<dbReference type="InterPro" id="IPR042197">
    <property type="entry name" value="Apaf_helical"/>
</dbReference>
<gene>
    <name evidence="11" type="primary">ga09443</name>
    <name evidence="11" type="ORF">PR202_ga09443</name>
</gene>
<dbReference type="GO" id="GO:0042742">
    <property type="term" value="P:defense response to bacterium"/>
    <property type="evidence" value="ECO:0007669"/>
    <property type="project" value="UniProtKB-ARBA"/>
</dbReference>
<dbReference type="InterPro" id="IPR036388">
    <property type="entry name" value="WH-like_DNA-bd_sf"/>
</dbReference>
<feature type="domain" description="Disease resistance protein winged helix" evidence="9">
    <location>
        <begin position="452"/>
        <end position="518"/>
    </location>
</feature>
<keyword evidence="5" id="KW-0611">Plant defense</keyword>
<dbReference type="InterPro" id="IPR032675">
    <property type="entry name" value="LRR_dom_sf"/>
</dbReference>
<dbReference type="GO" id="GO:0009626">
    <property type="term" value="P:plant-type hypersensitive response"/>
    <property type="evidence" value="ECO:0007669"/>
    <property type="project" value="UniProtKB-ARBA"/>
</dbReference>
<dbReference type="GO" id="GO:0002758">
    <property type="term" value="P:innate immune response-activating signaling pathway"/>
    <property type="evidence" value="ECO:0007669"/>
    <property type="project" value="UniProtKB-ARBA"/>
</dbReference>
<feature type="domain" description="R13L1/DRL21-like LRR repeat region" evidence="10">
    <location>
        <begin position="652"/>
        <end position="768"/>
    </location>
</feature>
<dbReference type="Pfam" id="PF25019">
    <property type="entry name" value="LRR_R13L1-DRL21"/>
    <property type="match status" value="1"/>
</dbReference>
<dbReference type="Gene3D" id="1.10.10.10">
    <property type="entry name" value="Winged helix-like DNA-binding domain superfamily/Winged helix DNA-binding domain"/>
    <property type="match status" value="1"/>
</dbReference>
<keyword evidence="12" id="KW-1185">Reference proteome</keyword>
<dbReference type="PRINTS" id="PR00364">
    <property type="entry name" value="DISEASERSIST"/>
</dbReference>
<proteinExistence type="inferred from homology"/>
<dbReference type="SUPFAM" id="SSF52058">
    <property type="entry name" value="L domain-like"/>
    <property type="match status" value="2"/>
</dbReference>
<name>A0AAV5C5A1_ELECO</name>
<reference evidence="11" key="1">
    <citation type="journal article" date="2018" name="DNA Res.">
        <title>Multiple hybrid de novo genome assembly of finger millet, an orphan allotetraploid crop.</title>
        <authorList>
            <person name="Hatakeyama M."/>
            <person name="Aluri S."/>
            <person name="Balachadran M.T."/>
            <person name="Sivarajan S.R."/>
            <person name="Patrignani A."/>
            <person name="Gruter S."/>
            <person name="Poveda L."/>
            <person name="Shimizu-Inatsugi R."/>
            <person name="Baeten J."/>
            <person name="Francoijs K.J."/>
            <person name="Nataraja K.N."/>
            <person name="Reddy Y.A.N."/>
            <person name="Phadnis S."/>
            <person name="Ravikumar R.L."/>
            <person name="Schlapbach R."/>
            <person name="Sreeman S.M."/>
            <person name="Shimizu K.K."/>
        </authorList>
    </citation>
    <scope>NUCLEOTIDE SEQUENCE</scope>
</reference>
<evidence type="ECO:0000256" key="5">
    <source>
        <dbReference type="ARBA" id="ARBA00022821"/>
    </source>
</evidence>
<dbReference type="GO" id="GO:0043531">
    <property type="term" value="F:ADP binding"/>
    <property type="evidence" value="ECO:0007669"/>
    <property type="project" value="InterPro"/>
</dbReference>
<protein>
    <recommendedName>
        <fullName evidence="13">Rp1-like protein</fullName>
    </recommendedName>
</protein>
<keyword evidence="6" id="KW-0067">ATP-binding</keyword>
<evidence type="ECO:0000256" key="3">
    <source>
        <dbReference type="ARBA" id="ARBA00022737"/>
    </source>
</evidence>
<dbReference type="Pfam" id="PF23559">
    <property type="entry name" value="WHD_DRP"/>
    <property type="match status" value="1"/>
</dbReference>
<dbReference type="InterPro" id="IPR056789">
    <property type="entry name" value="LRR_R13L1-DRL21"/>
</dbReference>
<dbReference type="Pfam" id="PF00931">
    <property type="entry name" value="NB-ARC"/>
    <property type="match status" value="1"/>
</dbReference>
<dbReference type="EMBL" id="BQKI01000004">
    <property type="protein sequence ID" value="GJM92934.1"/>
    <property type="molecule type" value="Genomic_DNA"/>
</dbReference>
<dbReference type="InterPro" id="IPR027417">
    <property type="entry name" value="P-loop_NTPase"/>
</dbReference>
<evidence type="ECO:0000256" key="4">
    <source>
        <dbReference type="ARBA" id="ARBA00022741"/>
    </source>
</evidence>
<keyword evidence="3" id="KW-0677">Repeat</keyword>
<dbReference type="InterPro" id="IPR041118">
    <property type="entry name" value="Rx_N"/>
</dbReference>
<dbReference type="Gene3D" id="3.40.50.300">
    <property type="entry name" value="P-loop containing nucleotide triphosphate hydrolases"/>
    <property type="match status" value="1"/>
</dbReference>
<feature type="domain" description="Disease resistance N-terminal" evidence="8">
    <location>
        <begin position="31"/>
        <end position="98"/>
    </location>
</feature>
<feature type="domain" description="NB-ARC" evidence="7">
    <location>
        <begin position="211"/>
        <end position="369"/>
    </location>
</feature>
<dbReference type="InterPro" id="IPR002182">
    <property type="entry name" value="NB-ARC"/>
</dbReference>
<comment type="caution">
    <text evidence="11">The sequence shown here is derived from an EMBL/GenBank/DDBJ whole genome shotgun (WGS) entry which is preliminary data.</text>
</comment>
<comment type="similarity">
    <text evidence="1">Belongs to the disease resistance NB-LRR family.</text>
</comment>
<dbReference type="FunFam" id="1.10.10.10:FF:000322">
    <property type="entry name" value="Probable disease resistance protein At1g63360"/>
    <property type="match status" value="1"/>
</dbReference>
<evidence type="ECO:0000259" key="10">
    <source>
        <dbReference type="Pfam" id="PF25019"/>
    </source>
</evidence>
<evidence type="ECO:0000259" key="7">
    <source>
        <dbReference type="Pfam" id="PF00931"/>
    </source>
</evidence>
<evidence type="ECO:0000313" key="11">
    <source>
        <dbReference type="EMBL" id="GJM92934.1"/>
    </source>
</evidence>
<evidence type="ECO:0000259" key="9">
    <source>
        <dbReference type="Pfam" id="PF23559"/>
    </source>
</evidence>
<dbReference type="Gene3D" id="1.20.5.4130">
    <property type="match status" value="1"/>
</dbReference>
<sequence length="1235" mass="139283">MVDMALAGLRWAASPIVKKLIADASTYLDVDMTHELQELEVTVLPQLDLVIEAAEKSPHKDKLRAWLQRLKEAFYDTEDLLDEHEYNQLKRKAKSGKSPLLEEDATSVKSTILKPFRAVKSKASNLLPENRRLIRKMNELKAILAQAKGFRELLGLSMGSSAGCPAVPTTAAPVARTTSLPTSKVFGRDKDRDCIVDILLDKATAVEESSTDCSNLAIVGAGGMGKSTLAQYVYNDKRIEQHFDVRMWVCISRKLDVHHHTREIIESAAKGECPRVDNLDTLQCKLRDMLQKSQKFLLVLDDVWFQESYSETEWQQLLAPLVSQQVGSKILVTSRRDTLPAALCCNEVVRLENMEETDFLALFKHHAFSGPEIRDQLLRVKLEETADKISKKLGRSPLAAKVLGTRLSKKKDIAAWKDALNIDNLSEPKSSLLWSYEKLHPRLQRCFLCCSLFPKGHKFHIKELVYLWIAEGIVDSCNQNRRMEDIGEDYINEMVSCSFFQVHSEMEYVMHDLLHDLAEDMSRDDCFRLEDDKMTEIPYTVRHLSVSVESMNKHKINICKLKHLRTVICIDPLTDDVSDLFDQTLLFSFNVDQLPDKTCNLSKLLHLAQYSGDGRYRRLGLKPVPQIPNIGKLTLLQELPSFTVQKKKGFELRQLREMNELGGAILSINDLNNVSGKDEALEAKLHLKRHLKRLSLGWSFEHDLREENSLHAEILDGLMPPPQLKYLCLVGYKSATYPSWLLEGHYFENLEEFELQHCCALQCLPTNAEIIKHCSVLAVKNVPNLKTLPCLPTCLDFFSVIDCPLLLFVSIDEPEQHDGLENTMKSNHVASQIALIWKLDSRSNSQIRRGLLREHSSLKELTPLMDTDISEHLHAIENNLDRDKEEAMVEENIINAWLYCHEQRMKLLSRGSIGTQLILPSRLTYLQLYFCNITDGALSICLGGLTSLKTLDFLNIMSLTTLPSEGVFQHLAALDSLYIRSCWLLRSLGGLRAASSLRIVSLSSCPSLGLAHAAQSMPSSLEKLDISQCLLGCDLESRSSMSLSIGHLTSLKRLSLWNLPDLCVLEGLQYLHLHDLALVNVPKLLANCISQCHVKESLALSSSVMLNDVLSAQGFTVPAHISLQSSKETAVSFEESANLSSAKCLSLFKCEMKSMPTNMKCLTGLEKLNIWGCPNIPFLPDLPSSLQHVCVEHSELLEESCREPEGESWLKIEHIRWKEIGGSSLPFQHAIWNLL</sequence>
<organism evidence="11 12">
    <name type="scientific">Eleusine coracana subsp. coracana</name>
    <dbReference type="NCBI Taxonomy" id="191504"/>
    <lineage>
        <taxon>Eukaryota</taxon>
        <taxon>Viridiplantae</taxon>
        <taxon>Streptophyta</taxon>
        <taxon>Embryophyta</taxon>
        <taxon>Tracheophyta</taxon>
        <taxon>Spermatophyta</taxon>
        <taxon>Magnoliopsida</taxon>
        <taxon>Liliopsida</taxon>
        <taxon>Poales</taxon>
        <taxon>Poaceae</taxon>
        <taxon>PACMAD clade</taxon>
        <taxon>Chloridoideae</taxon>
        <taxon>Cynodonteae</taxon>
        <taxon>Eleusininae</taxon>
        <taxon>Eleusine</taxon>
    </lineage>
</organism>
<evidence type="ECO:0000259" key="8">
    <source>
        <dbReference type="Pfam" id="PF18052"/>
    </source>
</evidence>
<dbReference type="Pfam" id="PF18052">
    <property type="entry name" value="Rx_N"/>
    <property type="match status" value="1"/>
</dbReference>
<evidence type="ECO:0000256" key="1">
    <source>
        <dbReference type="ARBA" id="ARBA00008894"/>
    </source>
</evidence>
<dbReference type="Gene3D" id="1.10.8.430">
    <property type="entry name" value="Helical domain of apoptotic protease-activating factors"/>
    <property type="match status" value="1"/>
</dbReference>
<dbReference type="GO" id="GO:0005524">
    <property type="term" value="F:ATP binding"/>
    <property type="evidence" value="ECO:0007669"/>
    <property type="project" value="UniProtKB-KW"/>
</dbReference>
<dbReference type="PANTHER" id="PTHR36766">
    <property type="entry name" value="PLANT BROAD-SPECTRUM MILDEW RESISTANCE PROTEIN RPW8"/>
    <property type="match status" value="1"/>
</dbReference>
<evidence type="ECO:0008006" key="13">
    <source>
        <dbReference type="Google" id="ProtNLM"/>
    </source>
</evidence>
<reference evidence="11" key="2">
    <citation type="submission" date="2021-12" db="EMBL/GenBank/DDBJ databases">
        <title>Resequencing data analysis of finger millet.</title>
        <authorList>
            <person name="Hatakeyama M."/>
            <person name="Aluri S."/>
            <person name="Balachadran M.T."/>
            <person name="Sivarajan S.R."/>
            <person name="Poveda L."/>
            <person name="Shimizu-Inatsugi R."/>
            <person name="Schlapbach R."/>
            <person name="Sreeman S.M."/>
            <person name="Shimizu K.K."/>
        </authorList>
    </citation>
    <scope>NUCLEOTIDE SEQUENCE</scope>
</reference>
<keyword evidence="4" id="KW-0547">Nucleotide-binding</keyword>
<dbReference type="PANTHER" id="PTHR36766:SF60">
    <property type="entry name" value="NB-ARC DOMAIN-CONTAINING PROTEIN"/>
    <property type="match status" value="1"/>
</dbReference>
<accession>A0AAV5C5A1</accession>
<dbReference type="AlphaFoldDB" id="A0AAV5C5A1"/>
<dbReference type="SUPFAM" id="SSF52540">
    <property type="entry name" value="P-loop containing nucleoside triphosphate hydrolases"/>
    <property type="match status" value="1"/>
</dbReference>
<keyword evidence="2" id="KW-0433">Leucine-rich repeat</keyword>
<evidence type="ECO:0000256" key="6">
    <source>
        <dbReference type="ARBA" id="ARBA00022840"/>
    </source>
</evidence>
<dbReference type="InterPro" id="IPR058922">
    <property type="entry name" value="WHD_DRP"/>
</dbReference>
<dbReference type="Proteomes" id="UP001054889">
    <property type="component" value="Unassembled WGS sequence"/>
</dbReference>
<evidence type="ECO:0000256" key="2">
    <source>
        <dbReference type="ARBA" id="ARBA00022614"/>
    </source>
</evidence>